<dbReference type="AlphaFoldDB" id="A0A174Q5W5"/>
<dbReference type="PANTHER" id="PTHR32347">
    <property type="entry name" value="EFFLUX SYSTEM COMPONENT YKNX-RELATED"/>
    <property type="match status" value="1"/>
</dbReference>
<dbReference type="InterPro" id="IPR050465">
    <property type="entry name" value="UPF0194_transport"/>
</dbReference>
<accession>A0A174Q5W5</accession>
<evidence type="ECO:0000313" key="9">
    <source>
        <dbReference type="Proteomes" id="UP000095765"/>
    </source>
</evidence>
<feature type="region of interest" description="Disordered" evidence="4">
    <location>
        <begin position="1"/>
        <end position="35"/>
    </location>
</feature>
<dbReference type="PANTHER" id="PTHR32347:SF14">
    <property type="entry name" value="EFFLUX SYSTEM COMPONENT YKNX-RELATED"/>
    <property type="match status" value="1"/>
</dbReference>
<dbReference type="Gene3D" id="1.10.287.470">
    <property type="entry name" value="Helix hairpin bin"/>
    <property type="match status" value="1"/>
</dbReference>
<dbReference type="SUPFAM" id="SSF57997">
    <property type="entry name" value="Tropomyosin"/>
    <property type="match status" value="1"/>
</dbReference>
<evidence type="ECO:0000313" key="7">
    <source>
        <dbReference type="EMBL" id="CUP67281.1"/>
    </source>
</evidence>
<feature type="compositionally biased region" description="Low complexity" evidence="4">
    <location>
        <begin position="568"/>
        <end position="607"/>
    </location>
</feature>
<dbReference type="RefSeq" id="WP_055244889.1">
    <property type="nucleotide sequence ID" value="NZ_CABIWA010000012.1"/>
</dbReference>
<keyword evidence="5" id="KW-0812">Transmembrane</keyword>
<feature type="domain" description="YknX-like beta-barrel" evidence="6">
    <location>
        <begin position="375"/>
        <end position="457"/>
    </location>
</feature>
<organism evidence="7 9">
    <name type="scientific">Anaerotruncus colihominis</name>
    <dbReference type="NCBI Taxonomy" id="169435"/>
    <lineage>
        <taxon>Bacteria</taxon>
        <taxon>Bacillati</taxon>
        <taxon>Bacillota</taxon>
        <taxon>Clostridia</taxon>
        <taxon>Eubacteriales</taxon>
        <taxon>Oscillospiraceae</taxon>
        <taxon>Anaerotruncus</taxon>
    </lineage>
</organism>
<evidence type="ECO:0000313" key="10">
    <source>
        <dbReference type="Proteomes" id="UP000260828"/>
    </source>
</evidence>
<dbReference type="Proteomes" id="UP000095765">
    <property type="component" value="Unassembled WGS sequence"/>
</dbReference>
<keyword evidence="5" id="KW-0472">Membrane</keyword>
<dbReference type="Gene3D" id="2.40.30.170">
    <property type="match status" value="1"/>
</dbReference>
<evidence type="ECO:0000256" key="2">
    <source>
        <dbReference type="ARBA" id="ARBA00023054"/>
    </source>
</evidence>
<dbReference type="GO" id="GO:0030313">
    <property type="term" value="C:cell envelope"/>
    <property type="evidence" value="ECO:0007669"/>
    <property type="project" value="UniProtKB-SubCell"/>
</dbReference>
<proteinExistence type="predicted"/>
<evidence type="ECO:0000313" key="8">
    <source>
        <dbReference type="EMBL" id="RGE65454.1"/>
    </source>
</evidence>
<evidence type="ECO:0000256" key="5">
    <source>
        <dbReference type="SAM" id="Phobius"/>
    </source>
</evidence>
<dbReference type="PRINTS" id="PR01490">
    <property type="entry name" value="RTXTOXIND"/>
</dbReference>
<protein>
    <submittedName>
        <fullName evidence="8">HlyD family efflux transporter periplasmic adaptor subunit</fullName>
    </submittedName>
    <submittedName>
        <fullName evidence="7">Putative efflux pump membrane fusion protein</fullName>
    </submittedName>
</protein>
<comment type="subcellular location">
    <subcellularLocation>
        <location evidence="1">Cell envelope</location>
    </subcellularLocation>
</comment>
<feature type="transmembrane region" description="Helical" evidence="5">
    <location>
        <begin position="41"/>
        <end position="59"/>
    </location>
</feature>
<keyword evidence="2 3" id="KW-0175">Coiled coil</keyword>
<dbReference type="Gene3D" id="2.40.50.100">
    <property type="match status" value="1"/>
</dbReference>
<sequence>MTETEEKVGLQPAPETPPLPPAPISKHPGRFTSRKGKRKKFIVPAVIVAIVGVVAWKMLTSEPPVVPTASTPLEKMDLVSTISVTGTVESANEGLVYSNLNSLVTEVGVKVGDRVAAGDTLAQLDTSDLSLSIAEQQAQINKQVKLNNHALEQSQKALDNAKSDIANDVDADLISAENALKLAQQELNSARRDLQDHEDDLEYADSVMNDLEKELNRARNEMNDAERELELAEREERENGTPVPQEVRERYEQAKEKYDAVNKEWVEADRSYGSDISSYSRAYRQARVSYENALANKKAAENRASRNLDTLQDEITGQQIQNDVTSMQIALQKYQKDFADSTLKAPISGTVTAVYAKEGAPAGGLMFVVEDTDSLVIKTKLKEYDIASVEVGMPVVIKSDATGEQEFMGHISHISPAAVKSSTGEIQTEGSVEFDAEITLDEQDTGLRVGMNTRMTIETERKDQVWAVPFDAVTTDAQGQDIVYVARTDENGVTTAAPVPVTTGMETDFYIEVNSDQLNAGDLIISDPGTVVPGVPITLANGVTAEAAAVQTVSEEPSQAGESSAPMADTDTADASSDASEAASAASASDESAGGQADSSSAASASQGGLTDGT</sequence>
<evidence type="ECO:0000256" key="1">
    <source>
        <dbReference type="ARBA" id="ARBA00004196"/>
    </source>
</evidence>
<feature type="coiled-coil region" evidence="3">
    <location>
        <begin position="283"/>
        <end position="314"/>
    </location>
</feature>
<feature type="region of interest" description="Disordered" evidence="4">
    <location>
        <begin position="550"/>
        <end position="614"/>
    </location>
</feature>
<feature type="compositionally biased region" description="Pro residues" evidence="4">
    <location>
        <begin position="14"/>
        <end position="23"/>
    </location>
</feature>
<evidence type="ECO:0000256" key="3">
    <source>
        <dbReference type="SAM" id="Coils"/>
    </source>
</evidence>
<feature type="coiled-coil region" evidence="3">
    <location>
        <begin position="166"/>
        <end position="238"/>
    </location>
</feature>
<dbReference type="Proteomes" id="UP000260828">
    <property type="component" value="Unassembled WGS sequence"/>
</dbReference>
<dbReference type="Gene3D" id="2.40.420.20">
    <property type="match status" value="1"/>
</dbReference>
<reference evidence="7 9" key="1">
    <citation type="submission" date="2015-09" db="EMBL/GenBank/DDBJ databases">
        <authorList>
            <consortium name="Pathogen Informatics"/>
        </authorList>
    </citation>
    <scope>NUCLEOTIDE SEQUENCE [LARGE SCALE GENOMIC DNA]</scope>
    <source>
        <strain evidence="7 9">2789STDY5834939</strain>
    </source>
</reference>
<evidence type="ECO:0000259" key="6">
    <source>
        <dbReference type="Pfam" id="PF25990"/>
    </source>
</evidence>
<dbReference type="InterPro" id="IPR058636">
    <property type="entry name" value="Beta-barrel_YknX"/>
</dbReference>
<dbReference type="EMBL" id="CZBE01000009">
    <property type="protein sequence ID" value="CUP67281.1"/>
    <property type="molecule type" value="Genomic_DNA"/>
</dbReference>
<keyword evidence="5" id="KW-1133">Transmembrane helix</keyword>
<feature type="compositionally biased region" description="Polar residues" evidence="4">
    <location>
        <begin position="551"/>
        <end position="562"/>
    </location>
</feature>
<dbReference type="Pfam" id="PF25990">
    <property type="entry name" value="Beta-barrel_YknX"/>
    <property type="match status" value="1"/>
</dbReference>
<name>A0A174Q5W5_9FIRM</name>
<evidence type="ECO:0000256" key="4">
    <source>
        <dbReference type="SAM" id="MobiDB-lite"/>
    </source>
</evidence>
<dbReference type="OrthoDB" id="1777386at2"/>
<dbReference type="EMBL" id="QVME01000013">
    <property type="protein sequence ID" value="RGE65454.1"/>
    <property type="molecule type" value="Genomic_DNA"/>
</dbReference>
<gene>
    <name evidence="8" type="ORF">DXC40_17025</name>
    <name evidence="7" type="ORF">ERS852551_01551</name>
</gene>
<reference evidence="8 10" key="2">
    <citation type="submission" date="2018-08" db="EMBL/GenBank/DDBJ databases">
        <title>A genome reference for cultivated species of the human gut microbiota.</title>
        <authorList>
            <person name="Zou Y."/>
            <person name="Xue W."/>
            <person name="Luo G."/>
        </authorList>
    </citation>
    <scope>NUCLEOTIDE SEQUENCE [LARGE SCALE GENOMIC DNA]</scope>
    <source>
        <strain evidence="8 10">TF05-12AC</strain>
    </source>
</reference>